<dbReference type="Proteomes" id="UP000196440">
    <property type="component" value="Unassembled WGS sequence"/>
</dbReference>
<accession>A0A209ABK7</accession>
<evidence type="ECO:0000313" key="1">
    <source>
        <dbReference type="EMBL" id="OVZ90088.1"/>
    </source>
</evidence>
<organism evidence="1 2">
    <name type="scientific">Yersinia intermedia</name>
    <dbReference type="NCBI Taxonomy" id="631"/>
    <lineage>
        <taxon>Bacteria</taxon>
        <taxon>Pseudomonadati</taxon>
        <taxon>Pseudomonadota</taxon>
        <taxon>Gammaproteobacteria</taxon>
        <taxon>Enterobacterales</taxon>
        <taxon>Yersiniaceae</taxon>
        <taxon>Yersinia</taxon>
    </lineage>
</organism>
<protein>
    <submittedName>
        <fullName evidence="1">Uncharacterized protein</fullName>
    </submittedName>
</protein>
<evidence type="ECO:0000313" key="2">
    <source>
        <dbReference type="Proteomes" id="UP000196440"/>
    </source>
</evidence>
<dbReference type="AlphaFoldDB" id="A0A209ABK7"/>
<dbReference type="EMBL" id="NHOI01000002">
    <property type="protein sequence ID" value="OVZ90088.1"/>
    <property type="molecule type" value="Genomic_DNA"/>
</dbReference>
<name>A0A209ABK7_YERIN</name>
<proteinExistence type="predicted"/>
<sequence length="61" mass="7028">MGFVTFKFFFRHDYIPYSCALPLMREHWIIVLNPKAYLPRASITALATLLGASAYSRNSME</sequence>
<reference evidence="1 2" key="1">
    <citation type="submission" date="2017-05" db="EMBL/GenBank/DDBJ databases">
        <title>Whole genome sequencing of Yersinia kristensenii.</title>
        <authorList>
            <person name="Campioni F."/>
        </authorList>
    </citation>
    <scope>NUCLEOTIDE SEQUENCE [LARGE SCALE GENOMIC DNA]</scope>
    <source>
        <strain evidence="1 2">CFSAN060536</strain>
    </source>
</reference>
<gene>
    <name evidence="1" type="ORF">CBW57_01865</name>
</gene>
<comment type="caution">
    <text evidence="1">The sequence shown here is derived from an EMBL/GenBank/DDBJ whole genome shotgun (WGS) entry which is preliminary data.</text>
</comment>